<evidence type="ECO:0000259" key="8">
    <source>
        <dbReference type="PROSITE" id="PS51296"/>
    </source>
</evidence>
<dbReference type="EMBL" id="CAFBQU010000081">
    <property type="protein sequence ID" value="CAB5068066.1"/>
    <property type="molecule type" value="Genomic_DNA"/>
</dbReference>
<dbReference type="InterPro" id="IPR017941">
    <property type="entry name" value="Rieske_2Fe-2S"/>
</dbReference>
<keyword evidence="5" id="KW-0408">Iron</keyword>
<feature type="region of interest" description="Disordered" evidence="7">
    <location>
        <begin position="1"/>
        <end position="23"/>
    </location>
</feature>
<evidence type="ECO:0000256" key="4">
    <source>
        <dbReference type="ARBA" id="ARBA00023002"/>
    </source>
</evidence>
<dbReference type="Pfam" id="PF00848">
    <property type="entry name" value="Ring_hydroxyl_A"/>
    <property type="match status" value="1"/>
</dbReference>
<sequence length="483" mass="54237">MTTLDNDPGVSHSRGPKVQEILKTDTRPVPKALTEFASPYVGSEDVKKARYTSQAFADLEKEFMWSKTWQFACLEAEIAEPGSHVVYDVADESLIVTRGNDGVVRALHNACMHRGTRLKDDDGTVASFVCPFHGWEWDVQGDLKNVPGEWDFPQFTHGSKPTCLPQAKIALWDGLVFVNMDPNCEPFEKVASTLIEHFKDFPLSKRYKAFHAVKEVPANWKVVMEAFSEGYHVIATHPQIKPFCGDENSEYSIYPESPFVSRFFNPFGVQSPHIVEQLTEQTVAAEFVAFSSRSRGYSDQSQVQPPDGIQARAYVAATFRERMSGMFRADLESYTDAEIIDAILYHLFPAFAPWAGIGQPLMYRWRPGRTPDSCFMDVYRMAPLPDGEDIPEPAVTTKLRLDQAWKEAPGMAGLADVFEQDMSNFGFVQQGLKSTGKKTVTFGNYQEGRLRHMHKTIDKFILEGLAAEGRSADEVAQFLVGNE</sequence>
<keyword evidence="3" id="KW-0479">Metal-binding</keyword>
<evidence type="ECO:0000313" key="9">
    <source>
        <dbReference type="EMBL" id="CAB5022697.1"/>
    </source>
</evidence>
<dbReference type="Pfam" id="PF00355">
    <property type="entry name" value="Rieske"/>
    <property type="match status" value="1"/>
</dbReference>
<comment type="cofactor">
    <cofactor evidence="1">
        <name>Fe cation</name>
        <dbReference type="ChEBI" id="CHEBI:24875"/>
    </cofactor>
</comment>
<evidence type="ECO:0000256" key="5">
    <source>
        <dbReference type="ARBA" id="ARBA00023004"/>
    </source>
</evidence>
<dbReference type="PANTHER" id="PTHR43756">
    <property type="entry name" value="CHOLINE MONOOXYGENASE, CHLOROPLASTIC"/>
    <property type="match status" value="1"/>
</dbReference>
<feature type="domain" description="Rieske" evidence="8">
    <location>
        <begin position="70"/>
        <end position="178"/>
    </location>
</feature>
<dbReference type="InterPro" id="IPR001663">
    <property type="entry name" value="Rng_hydr_dOase-A"/>
</dbReference>
<evidence type="ECO:0000256" key="7">
    <source>
        <dbReference type="SAM" id="MobiDB-lite"/>
    </source>
</evidence>
<organism evidence="9">
    <name type="scientific">freshwater metagenome</name>
    <dbReference type="NCBI Taxonomy" id="449393"/>
    <lineage>
        <taxon>unclassified sequences</taxon>
        <taxon>metagenomes</taxon>
        <taxon>ecological metagenomes</taxon>
    </lineage>
</organism>
<name>A0A6J7QY68_9ZZZZ</name>
<accession>A0A6J7QY68</accession>
<evidence type="ECO:0000313" key="10">
    <source>
        <dbReference type="EMBL" id="CAB5068066.1"/>
    </source>
</evidence>
<dbReference type="CDD" id="cd08882">
    <property type="entry name" value="RHO_alpha_C_MupW-like"/>
    <property type="match status" value="1"/>
</dbReference>
<dbReference type="InterPro" id="IPR015879">
    <property type="entry name" value="Ring_hydroxy_dOase_asu_C_dom"/>
</dbReference>
<keyword evidence="2" id="KW-0001">2Fe-2S</keyword>
<dbReference type="SUPFAM" id="SSF55961">
    <property type="entry name" value="Bet v1-like"/>
    <property type="match status" value="1"/>
</dbReference>
<gene>
    <name evidence="9" type="ORF">UFOPK4098_00953</name>
    <name evidence="10" type="ORF">UFOPK4347_01671</name>
</gene>
<dbReference type="GO" id="GO:0016491">
    <property type="term" value="F:oxidoreductase activity"/>
    <property type="evidence" value="ECO:0007669"/>
    <property type="project" value="UniProtKB-KW"/>
</dbReference>
<keyword evidence="6" id="KW-0411">Iron-sulfur</keyword>
<reference evidence="9" key="1">
    <citation type="submission" date="2020-05" db="EMBL/GenBank/DDBJ databases">
        <authorList>
            <person name="Chiriac C."/>
            <person name="Salcher M."/>
            <person name="Ghai R."/>
            <person name="Kavagutti S V."/>
        </authorList>
    </citation>
    <scope>NUCLEOTIDE SEQUENCE</scope>
</reference>
<dbReference type="GO" id="GO:0051537">
    <property type="term" value="F:2 iron, 2 sulfur cluster binding"/>
    <property type="evidence" value="ECO:0007669"/>
    <property type="project" value="UniProtKB-KW"/>
</dbReference>
<dbReference type="Gene3D" id="2.102.10.10">
    <property type="entry name" value="Rieske [2Fe-2S] iron-sulphur domain"/>
    <property type="match status" value="1"/>
</dbReference>
<evidence type="ECO:0000256" key="2">
    <source>
        <dbReference type="ARBA" id="ARBA00022714"/>
    </source>
</evidence>
<dbReference type="Gene3D" id="3.90.380.10">
    <property type="entry name" value="Naphthalene 1,2-dioxygenase Alpha Subunit, Chain A, domain 1"/>
    <property type="match status" value="1"/>
</dbReference>
<dbReference type="GO" id="GO:0005506">
    <property type="term" value="F:iron ion binding"/>
    <property type="evidence" value="ECO:0007669"/>
    <property type="project" value="InterPro"/>
</dbReference>
<dbReference type="EMBL" id="CAFBPN010000048">
    <property type="protein sequence ID" value="CAB5022697.1"/>
    <property type="molecule type" value="Genomic_DNA"/>
</dbReference>
<dbReference type="PANTHER" id="PTHR43756:SF5">
    <property type="entry name" value="CHOLINE MONOOXYGENASE, CHLOROPLASTIC"/>
    <property type="match status" value="1"/>
</dbReference>
<keyword evidence="4" id="KW-0560">Oxidoreductase</keyword>
<evidence type="ECO:0000256" key="1">
    <source>
        <dbReference type="ARBA" id="ARBA00001962"/>
    </source>
</evidence>
<dbReference type="SUPFAM" id="SSF50022">
    <property type="entry name" value="ISP domain"/>
    <property type="match status" value="1"/>
</dbReference>
<evidence type="ECO:0000256" key="3">
    <source>
        <dbReference type="ARBA" id="ARBA00022723"/>
    </source>
</evidence>
<dbReference type="AlphaFoldDB" id="A0A6J7QY68"/>
<dbReference type="CDD" id="cd03469">
    <property type="entry name" value="Rieske_RO_Alpha_N"/>
    <property type="match status" value="1"/>
</dbReference>
<dbReference type="PROSITE" id="PS51296">
    <property type="entry name" value="RIESKE"/>
    <property type="match status" value="1"/>
</dbReference>
<evidence type="ECO:0000256" key="6">
    <source>
        <dbReference type="ARBA" id="ARBA00023014"/>
    </source>
</evidence>
<dbReference type="InterPro" id="IPR036922">
    <property type="entry name" value="Rieske_2Fe-2S_sf"/>
</dbReference>
<dbReference type="PRINTS" id="PR00090">
    <property type="entry name" value="RNGDIOXGNASE"/>
</dbReference>
<proteinExistence type="predicted"/>
<protein>
    <submittedName>
        <fullName evidence="9">Unannotated protein</fullName>
    </submittedName>
</protein>